<proteinExistence type="predicted"/>
<organism evidence="2 3">
    <name type="scientific">Paractinoplanes lichenicola</name>
    <dbReference type="NCBI Taxonomy" id="2802976"/>
    <lineage>
        <taxon>Bacteria</taxon>
        <taxon>Bacillati</taxon>
        <taxon>Actinomycetota</taxon>
        <taxon>Actinomycetes</taxon>
        <taxon>Micromonosporales</taxon>
        <taxon>Micromonosporaceae</taxon>
        <taxon>Paractinoplanes</taxon>
    </lineage>
</organism>
<gene>
    <name evidence="2" type="ORF">JKJ07_30960</name>
</gene>
<evidence type="ECO:0000256" key="1">
    <source>
        <dbReference type="SAM" id="MobiDB-lite"/>
    </source>
</evidence>
<sequence length="85" mass="9546">MGEPSDDEMMRASAALIPFVRRWGLPLNPENVAELAYAVLVHSRSLLPMEEIPAAVERQIDEHEEQARHPYRSRPADPAGSERLA</sequence>
<comment type="caution">
    <text evidence="2">The sequence shown here is derived from an EMBL/GenBank/DDBJ whole genome shotgun (WGS) entry which is preliminary data.</text>
</comment>
<evidence type="ECO:0000313" key="2">
    <source>
        <dbReference type="EMBL" id="MBL7258740.1"/>
    </source>
</evidence>
<evidence type="ECO:0000313" key="3">
    <source>
        <dbReference type="Proteomes" id="UP000598996"/>
    </source>
</evidence>
<dbReference type="RefSeq" id="WP_202995399.1">
    <property type="nucleotide sequence ID" value="NZ_JAENHO010000009.1"/>
</dbReference>
<accession>A0ABS1VW76</accession>
<name>A0ABS1VW76_9ACTN</name>
<keyword evidence="3" id="KW-1185">Reference proteome</keyword>
<protein>
    <submittedName>
        <fullName evidence="2">Uncharacterized protein</fullName>
    </submittedName>
</protein>
<feature type="region of interest" description="Disordered" evidence="1">
    <location>
        <begin position="57"/>
        <end position="85"/>
    </location>
</feature>
<reference evidence="2 3" key="1">
    <citation type="submission" date="2021-01" db="EMBL/GenBank/DDBJ databases">
        <title>Actinoplanes sp. nov. LDG1-01 isolated from lichen.</title>
        <authorList>
            <person name="Saeng-In P."/>
            <person name="Phongsopitanun W."/>
            <person name="Kanchanasin P."/>
            <person name="Yuki M."/>
            <person name="Kudo T."/>
            <person name="Ohkuma M."/>
            <person name="Tanasupawat S."/>
        </authorList>
    </citation>
    <scope>NUCLEOTIDE SEQUENCE [LARGE SCALE GENOMIC DNA]</scope>
    <source>
        <strain evidence="2 3">LDG1-01</strain>
    </source>
</reference>
<feature type="compositionally biased region" description="Basic and acidic residues" evidence="1">
    <location>
        <begin position="58"/>
        <end position="68"/>
    </location>
</feature>
<dbReference type="EMBL" id="JAENHO010000009">
    <property type="protein sequence ID" value="MBL7258740.1"/>
    <property type="molecule type" value="Genomic_DNA"/>
</dbReference>
<dbReference type="Proteomes" id="UP000598996">
    <property type="component" value="Unassembled WGS sequence"/>
</dbReference>